<reference evidence="3 4" key="1">
    <citation type="submission" date="2020-08" db="EMBL/GenBank/DDBJ databases">
        <authorList>
            <person name="Kim C.M."/>
        </authorList>
    </citation>
    <scope>NUCLEOTIDE SEQUENCE [LARGE SCALE GENOMIC DNA]</scope>
    <source>
        <strain evidence="3 4">SR9</strain>
    </source>
</reference>
<dbReference type="AlphaFoldDB" id="A0A7W4DAY4"/>
<dbReference type="Proteomes" id="UP000581189">
    <property type="component" value="Unassembled WGS sequence"/>
</dbReference>
<keyword evidence="2" id="KW-0812">Transmembrane</keyword>
<dbReference type="Gene3D" id="3.30.1150.10">
    <property type="match status" value="1"/>
</dbReference>
<dbReference type="EMBL" id="JACJFN010000002">
    <property type="protein sequence ID" value="MBB1519242.1"/>
    <property type="molecule type" value="Genomic_DNA"/>
</dbReference>
<proteinExistence type="predicted"/>
<evidence type="ECO:0000256" key="1">
    <source>
        <dbReference type="SAM" id="MobiDB-lite"/>
    </source>
</evidence>
<gene>
    <name evidence="3" type="ORF">H3H45_08350</name>
</gene>
<keyword evidence="2" id="KW-0472">Membrane</keyword>
<feature type="transmembrane region" description="Helical" evidence="2">
    <location>
        <begin position="12"/>
        <end position="32"/>
    </location>
</feature>
<protein>
    <submittedName>
        <fullName evidence="3">TonB C-terminal domain-containing protein</fullName>
    </submittedName>
</protein>
<dbReference type="RefSeq" id="WP_182833277.1">
    <property type="nucleotide sequence ID" value="NZ_JACJFN010000002.1"/>
</dbReference>
<name>A0A7W4DAY4_9GAMM</name>
<organism evidence="3 4">
    <name type="scientific">Aquipseudomonas guryensis</name>
    <dbReference type="NCBI Taxonomy" id="2759165"/>
    <lineage>
        <taxon>Bacteria</taxon>
        <taxon>Pseudomonadati</taxon>
        <taxon>Pseudomonadota</taxon>
        <taxon>Gammaproteobacteria</taxon>
        <taxon>Pseudomonadales</taxon>
        <taxon>Pseudomonadaceae</taxon>
        <taxon>Aquipseudomonas</taxon>
    </lineage>
</organism>
<evidence type="ECO:0000313" key="4">
    <source>
        <dbReference type="Proteomes" id="UP000581189"/>
    </source>
</evidence>
<keyword evidence="4" id="KW-1185">Reference proteome</keyword>
<dbReference type="SUPFAM" id="SSF74653">
    <property type="entry name" value="TolA/TonB C-terminal domain"/>
    <property type="match status" value="1"/>
</dbReference>
<keyword evidence="2" id="KW-1133">Transmembrane helix</keyword>
<dbReference type="Pfam" id="PF13103">
    <property type="entry name" value="TonB_2"/>
    <property type="match status" value="1"/>
</dbReference>
<sequence length="239" mass="25669">MAGPRIEVHWPIRLLVILVSLALHGALLVWLLSADRRQTRPEQPQAIAVQMVELPVPEPEPEPEPEPPEPAPIPEPEREPEPAPPPPVKAPVVKKAALPPRAPSKSAGPPVHAFGANNDWAAPPTPAPSASRSRQVPSDYADTVKSRVIANLKRPEGAVYKPPPGYKGDPADLKRKCHISYEITLDSSGKMLSYEIDPCGDPLLDAAAEQAVLKAGPFPPPPNQGAARYTVYGTAIFIK</sequence>
<feature type="region of interest" description="Disordered" evidence="1">
    <location>
        <begin position="53"/>
        <end position="140"/>
    </location>
</feature>
<evidence type="ECO:0000256" key="2">
    <source>
        <dbReference type="SAM" id="Phobius"/>
    </source>
</evidence>
<evidence type="ECO:0000313" key="3">
    <source>
        <dbReference type="EMBL" id="MBB1519242.1"/>
    </source>
</evidence>
<feature type="compositionally biased region" description="Low complexity" evidence="1">
    <location>
        <begin position="90"/>
        <end position="99"/>
    </location>
</feature>
<comment type="caution">
    <text evidence="3">The sequence shown here is derived from an EMBL/GenBank/DDBJ whole genome shotgun (WGS) entry which is preliminary data.</text>
</comment>
<accession>A0A7W4DAY4</accession>